<sequence length="108" mass="12501">MPPKKAPKSKAAQLKAKGGKKKKKKWTQGKVQEKVIRTTYMDQETWDRLYKEVPNYKVTTPGIVSDRMKISVSLARKAILELEKEKKIKPVIKHNKQLIYTRAHGKTK</sequence>
<evidence type="ECO:0000313" key="7">
    <source>
        <dbReference type="Proteomes" id="UP001146793"/>
    </source>
</evidence>
<gene>
    <name evidence="6" type="ORF">M0812_13298</name>
</gene>
<dbReference type="PANTHER" id="PTHR12850">
    <property type="entry name" value="40S RIBOSOMAL PROTEIN S25"/>
    <property type="match status" value="1"/>
</dbReference>
<dbReference type="InterPro" id="IPR004977">
    <property type="entry name" value="Ribosomal_eS25"/>
</dbReference>
<comment type="similarity">
    <text evidence="1 4">Belongs to the eukaryotic ribosomal protein eS25 family.</text>
</comment>
<reference evidence="6" key="1">
    <citation type="submission" date="2022-08" db="EMBL/GenBank/DDBJ databases">
        <title>Novel sulphate-reducing endosymbionts in the free-living metamonad Anaeramoeba.</title>
        <authorList>
            <person name="Jerlstrom-Hultqvist J."/>
            <person name="Cepicka I."/>
            <person name="Gallot-Lavallee L."/>
            <person name="Salas-Leiva D."/>
            <person name="Curtis B.A."/>
            <person name="Zahonova K."/>
            <person name="Pipaliya S."/>
            <person name="Dacks J."/>
            <person name="Roger A.J."/>
        </authorList>
    </citation>
    <scope>NUCLEOTIDE SEQUENCE</scope>
    <source>
        <strain evidence="6">Busselton2</strain>
    </source>
</reference>
<proteinExistence type="inferred from homology"/>
<comment type="caution">
    <text evidence="6">The sequence shown here is derived from an EMBL/GenBank/DDBJ whole genome shotgun (WGS) entry which is preliminary data.</text>
</comment>
<feature type="region of interest" description="Disordered" evidence="5">
    <location>
        <begin position="1"/>
        <end position="29"/>
    </location>
</feature>
<dbReference type="Proteomes" id="UP001146793">
    <property type="component" value="Unassembled WGS sequence"/>
</dbReference>
<dbReference type="GO" id="GO:1990904">
    <property type="term" value="C:ribonucleoprotein complex"/>
    <property type="evidence" value="ECO:0007669"/>
    <property type="project" value="UniProtKB-KW"/>
</dbReference>
<dbReference type="AlphaFoldDB" id="A0AAV7ZKR9"/>
<dbReference type="FunFam" id="3.30.63.20:FF:000001">
    <property type="entry name" value="40S ribosomal protein S25"/>
    <property type="match status" value="1"/>
</dbReference>
<evidence type="ECO:0000256" key="3">
    <source>
        <dbReference type="ARBA" id="ARBA00023274"/>
    </source>
</evidence>
<evidence type="ECO:0000256" key="5">
    <source>
        <dbReference type="SAM" id="MobiDB-lite"/>
    </source>
</evidence>
<protein>
    <recommendedName>
        <fullName evidence="4">40S ribosomal protein S25</fullName>
    </recommendedName>
</protein>
<dbReference type="GO" id="GO:0005840">
    <property type="term" value="C:ribosome"/>
    <property type="evidence" value="ECO:0007669"/>
    <property type="project" value="UniProtKB-KW"/>
</dbReference>
<organism evidence="6 7">
    <name type="scientific">Anaeramoeba flamelloides</name>
    <dbReference type="NCBI Taxonomy" id="1746091"/>
    <lineage>
        <taxon>Eukaryota</taxon>
        <taxon>Metamonada</taxon>
        <taxon>Anaeramoebidae</taxon>
        <taxon>Anaeramoeba</taxon>
    </lineage>
</organism>
<evidence type="ECO:0000256" key="1">
    <source>
        <dbReference type="ARBA" id="ARBA00009106"/>
    </source>
</evidence>
<name>A0AAV7ZKR9_9EUKA</name>
<keyword evidence="3 4" id="KW-0687">Ribonucleoprotein</keyword>
<feature type="compositionally biased region" description="Basic residues" evidence="5">
    <location>
        <begin position="17"/>
        <end position="27"/>
    </location>
</feature>
<keyword evidence="2 4" id="KW-0689">Ribosomal protein</keyword>
<dbReference type="Gene3D" id="3.30.63.20">
    <property type="match status" value="1"/>
</dbReference>
<dbReference type="Pfam" id="PF03297">
    <property type="entry name" value="Ribosomal_S25"/>
    <property type="match status" value="1"/>
</dbReference>
<evidence type="ECO:0000256" key="2">
    <source>
        <dbReference type="ARBA" id="ARBA00022980"/>
    </source>
</evidence>
<dbReference type="EMBL" id="JANTQA010000029">
    <property type="protein sequence ID" value="KAJ3441292.1"/>
    <property type="molecule type" value="Genomic_DNA"/>
</dbReference>
<evidence type="ECO:0000256" key="4">
    <source>
        <dbReference type="RuleBase" id="RU366057"/>
    </source>
</evidence>
<evidence type="ECO:0000313" key="6">
    <source>
        <dbReference type="EMBL" id="KAJ3441292.1"/>
    </source>
</evidence>
<accession>A0AAV7ZKR9</accession>